<protein>
    <recommendedName>
        <fullName evidence="4">DUF2059 domain-containing protein</fullName>
    </recommendedName>
</protein>
<proteinExistence type="predicted"/>
<dbReference type="RefSeq" id="WP_132259602.1">
    <property type="nucleotide sequence ID" value="NZ_SLZQ01000010.1"/>
</dbReference>
<accession>A0A4R3HUB6</accession>
<dbReference type="PROSITE" id="PS51257">
    <property type="entry name" value="PROKAR_LIPOPROTEIN"/>
    <property type="match status" value="1"/>
</dbReference>
<gene>
    <name evidence="2" type="ORF">EDC30_11063</name>
</gene>
<comment type="caution">
    <text evidence="2">The sequence shown here is derived from an EMBL/GenBank/DDBJ whole genome shotgun (WGS) entry which is preliminary data.</text>
</comment>
<dbReference type="OrthoDB" id="9151976at2"/>
<dbReference type="Proteomes" id="UP000295382">
    <property type="component" value="Unassembled WGS sequence"/>
</dbReference>
<evidence type="ECO:0000313" key="2">
    <source>
        <dbReference type="EMBL" id="TCS35595.1"/>
    </source>
</evidence>
<evidence type="ECO:0000313" key="3">
    <source>
        <dbReference type="Proteomes" id="UP000295382"/>
    </source>
</evidence>
<reference evidence="2 3" key="1">
    <citation type="submission" date="2019-03" db="EMBL/GenBank/DDBJ databases">
        <title>Genomic Encyclopedia of Type Strains, Phase IV (KMG-IV): sequencing the most valuable type-strain genomes for metagenomic binning, comparative biology and taxonomic classification.</title>
        <authorList>
            <person name="Goeker M."/>
        </authorList>
    </citation>
    <scope>NUCLEOTIDE SEQUENCE [LARGE SCALE GENOMIC DNA]</scope>
    <source>
        <strain evidence="2 3">DSM 7445</strain>
    </source>
</reference>
<feature type="signal peptide" evidence="1">
    <location>
        <begin position="1"/>
        <end position="22"/>
    </location>
</feature>
<evidence type="ECO:0000256" key="1">
    <source>
        <dbReference type="SAM" id="SignalP"/>
    </source>
</evidence>
<keyword evidence="1" id="KW-0732">Signal</keyword>
<dbReference type="EMBL" id="SLZQ01000010">
    <property type="protein sequence ID" value="TCS35595.1"/>
    <property type="molecule type" value="Genomic_DNA"/>
</dbReference>
<evidence type="ECO:0008006" key="4">
    <source>
        <dbReference type="Google" id="ProtNLM"/>
    </source>
</evidence>
<organism evidence="2 3">
    <name type="scientific">Paucimonas lemoignei</name>
    <name type="common">Pseudomonas lemoignei</name>
    <dbReference type="NCBI Taxonomy" id="29443"/>
    <lineage>
        <taxon>Bacteria</taxon>
        <taxon>Pseudomonadati</taxon>
        <taxon>Pseudomonadota</taxon>
        <taxon>Betaproteobacteria</taxon>
        <taxon>Burkholderiales</taxon>
        <taxon>Burkholderiaceae</taxon>
        <taxon>Paucimonas</taxon>
    </lineage>
</organism>
<keyword evidence="3" id="KW-1185">Reference proteome</keyword>
<name>A0A4R3HUB6_PAULE</name>
<feature type="chain" id="PRO_5020893478" description="DUF2059 domain-containing protein" evidence="1">
    <location>
        <begin position="23"/>
        <end position="201"/>
    </location>
</feature>
<sequence length="201" mass="23085">MKLTKLFSLFLFLAACLSSVHAEEASAERNFSTAHLAAAERVIYAMALPERFIIPTKQLLQNSLDKDPDNAPLMSATMNPYLEKQYTAQQLKIWFANQFDQETCKQIAAFWEGPVGKKLVRTQVQMLTTGEAPELVFTQKEKALMKRFDGTKAGKAFLVAMPQIEETFAEYMKDTQMRMREQFMIELDKKLRQEEEKKPST</sequence>
<dbReference type="AlphaFoldDB" id="A0A4R3HUB6"/>